<dbReference type="SUPFAM" id="SSF50978">
    <property type="entry name" value="WD40 repeat-like"/>
    <property type="match status" value="1"/>
</dbReference>
<feature type="compositionally biased region" description="Basic and acidic residues" evidence="16">
    <location>
        <begin position="1130"/>
        <end position="1149"/>
    </location>
</feature>
<evidence type="ECO:0000256" key="15">
    <source>
        <dbReference type="ARBA" id="ARBA00023221"/>
    </source>
</evidence>
<evidence type="ECO:0000256" key="4">
    <source>
        <dbReference type="ARBA" id="ARBA00019541"/>
    </source>
</evidence>
<evidence type="ECO:0000256" key="9">
    <source>
        <dbReference type="ARBA" id="ARBA00022989"/>
    </source>
</evidence>
<evidence type="ECO:0000256" key="7">
    <source>
        <dbReference type="ARBA" id="ARBA00022737"/>
    </source>
</evidence>
<evidence type="ECO:0000256" key="2">
    <source>
        <dbReference type="ARBA" id="ARBA00004653"/>
    </source>
</evidence>
<dbReference type="InterPro" id="IPR000731">
    <property type="entry name" value="SSD"/>
</dbReference>
<gene>
    <name evidence="19" type="ORF">B0F90DRAFT_1809684</name>
</gene>
<feature type="transmembrane region" description="Helical" evidence="17">
    <location>
        <begin position="418"/>
        <end position="443"/>
    </location>
</feature>
<keyword evidence="6 17" id="KW-0812">Transmembrane</keyword>
<name>A0AAD4M8F5_9AGAM</name>
<evidence type="ECO:0000256" key="3">
    <source>
        <dbReference type="ARBA" id="ARBA00007410"/>
    </source>
</evidence>
<dbReference type="InterPro" id="IPR053958">
    <property type="entry name" value="HMGCR/SNAP/NPC1-like_SSD"/>
</dbReference>
<keyword evidence="7" id="KW-0677">Repeat</keyword>
<evidence type="ECO:0000256" key="17">
    <source>
        <dbReference type="SAM" id="Phobius"/>
    </source>
</evidence>
<evidence type="ECO:0000256" key="12">
    <source>
        <dbReference type="ARBA" id="ARBA00023121"/>
    </source>
</evidence>
<feature type="compositionally biased region" description="Polar residues" evidence="16">
    <location>
        <begin position="1014"/>
        <end position="1024"/>
    </location>
</feature>
<dbReference type="PANTHER" id="PTHR46378:SF1">
    <property type="entry name" value="STEROL REGULATORY ELEMENT-BINDING PROTEIN CLEAVAGE-ACTIVATING PROTEIN"/>
    <property type="match status" value="1"/>
</dbReference>
<evidence type="ECO:0000259" key="18">
    <source>
        <dbReference type="PROSITE" id="PS50156"/>
    </source>
</evidence>
<keyword evidence="11" id="KW-0443">Lipid metabolism</keyword>
<keyword evidence="13 17" id="KW-0472">Membrane</keyword>
<dbReference type="GO" id="GO:0005789">
    <property type="term" value="C:endoplasmic reticulum membrane"/>
    <property type="evidence" value="ECO:0007669"/>
    <property type="project" value="UniProtKB-SubCell"/>
</dbReference>
<evidence type="ECO:0000256" key="8">
    <source>
        <dbReference type="ARBA" id="ARBA00022824"/>
    </source>
</evidence>
<keyword evidence="12" id="KW-0446">Lipid-binding</keyword>
<dbReference type="InterPro" id="IPR030225">
    <property type="entry name" value="SCAP"/>
</dbReference>
<feature type="transmembrane region" description="Helical" evidence="17">
    <location>
        <begin position="32"/>
        <end position="53"/>
    </location>
</feature>
<evidence type="ECO:0000256" key="5">
    <source>
        <dbReference type="ARBA" id="ARBA00022574"/>
    </source>
</evidence>
<keyword evidence="5" id="KW-0853">WD repeat</keyword>
<evidence type="ECO:0000256" key="1">
    <source>
        <dbReference type="ARBA" id="ARBA00004477"/>
    </source>
</evidence>
<feature type="region of interest" description="Disordered" evidence="16">
    <location>
        <begin position="1119"/>
        <end position="1149"/>
    </location>
</feature>
<feature type="compositionally biased region" description="Pro residues" evidence="16">
    <location>
        <begin position="994"/>
        <end position="1004"/>
    </location>
</feature>
<dbReference type="GO" id="GO:0032934">
    <property type="term" value="F:sterol binding"/>
    <property type="evidence" value="ECO:0007669"/>
    <property type="project" value="InterPro"/>
</dbReference>
<evidence type="ECO:0000256" key="16">
    <source>
        <dbReference type="SAM" id="MobiDB-lite"/>
    </source>
</evidence>
<evidence type="ECO:0000256" key="10">
    <source>
        <dbReference type="ARBA" id="ARBA00023034"/>
    </source>
</evidence>
<dbReference type="InterPro" id="IPR036322">
    <property type="entry name" value="WD40_repeat_dom_sf"/>
</dbReference>
<keyword evidence="20" id="KW-1185">Reference proteome</keyword>
<evidence type="ECO:0000256" key="13">
    <source>
        <dbReference type="ARBA" id="ARBA00023136"/>
    </source>
</evidence>
<keyword evidence="9 17" id="KW-1133">Transmembrane helix</keyword>
<sequence length="1240" mass="134012">MDTLGPRLLFRVRTTGHRLFHRFGLHCATHQIRVILISAIVITSLFYPALAIYSSSQPRFLAHFSSQILDPFLAADAISSYDAQHHLRDIWAAHDNLHVREDPVVRARCGVEHTLRVERVLVHSSASAESKALSHQLLRATLRLERRISDTLTARRVPCLRRPDGQCLVVSPLMFWHHEESALMTDVNILHTLRPSNNVSFAGFPIQSQMSEYANGVAGSTVFLALTYFFPERDCLGKTGHSIWRQILEDASKDWADLITETQQPKLIALEYTTCLSSSADTSVLTVFIYLAYLALAITFGQSVRKGLPVHNGIGLIFTGAIEILVSTITSLSVCALVGFRVTMIPWGIFPLVIMFIGAENMFSLVEAVVKTSITLPVKQRIAEGLSRAGTSNSLKVLTYNIILGIIAFFARGATRQFCAFAIVVLVAHWFLVHTFFVAVLSIDLQRLELEELLQQNASLTPPVQPAAPNQAAQPSGRGRKLMTALQGLLRGRATKNISLLLLLATTGTLYFVTYPVTRLSDTPAIPTSIHLAQQRKQDFLYGVADPAWHTWRVLNPEEDPLVHLRIEAPTLLMFHPAGTAPSTTRVHQSHRARPSLSYSWILRTAARMARIVVLPIAATVAALYALLLYLLKDAERLEAQRHRAEGDSLPSHNADPPKAPLAFTALPRAHATDIELLAMSADGRTVAGVSLESEIVLWNSGSAVSISLGAADVLSAGPSNLNAAITALALDDVGALCAVGTGAGVVAIWALPAPAGGRPQRVLRGASSAVTGLHFVNTHVPGVPPPISFARPDQTPAIFVTHENGTVLKLDGAKPDSRPVLVSPPQGCRVLWSTILRISDTSRLVAAFAIEDGSLNIVDLTHGLEPPLASECRLQAGNPADTVARFHACVMELGGVCTLIIAVATEAGIISLWDGTTSSCVAILDEPHGALNALRLCTVPCKPCKHCGALPPDSFVLALTTSLSVQFFRGFLPPDITSSTATSSSRCACPHNTPIPPETPPWGPSLGHHSRRPSTASTSSILPTRSRHASVSEDGTVFPVSGHGVLSRRASEKDSLRRAAADTLAVPENKSDMLVGPLDTPKIPARWRSLVVIWIADTTCERGTWDVAGTRVVGLRRRPRKLPSSGESRTGDARHNAPLRSHETTGAHTRRDYGLSAASLERWEAWTFDPAEVRISASALAALEPATSGLLTRPAIIRETPRLPFTRVGPLVSGRTYCLVGLGNTVGLLTPIYTEKEGN</sequence>
<evidence type="ECO:0000313" key="20">
    <source>
        <dbReference type="Proteomes" id="UP001203297"/>
    </source>
</evidence>
<comment type="subcellular location">
    <subcellularLocation>
        <location evidence="1">Endoplasmic reticulum membrane</location>
        <topology evidence="1">Multi-pass membrane protein</topology>
    </subcellularLocation>
    <subcellularLocation>
        <location evidence="2">Golgi apparatus membrane</location>
        <topology evidence="2">Multi-pass membrane protein</topology>
    </subcellularLocation>
</comment>
<keyword evidence="14" id="KW-0325">Glycoprotein</keyword>
<keyword evidence="15" id="KW-0753">Steroid metabolism</keyword>
<proteinExistence type="inferred from homology"/>
<feature type="region of interest" description="Disordered" evidence="16">
    <location>
        <begin position="988"/>
        <end position="1055"/>
    </location>
</feature>
<dbReference type="Gene3D" id="2.130.10.10">
    <property type="entry name" value="YVTN repeat-like/Quinoprotein amine dehydrogenase"/>
    <property type="match status" value="1"/>
</dbReference>
<dbReference type="GO" id="GO:0045540">
    <property type="term" value="P:regulation of cholesterol biosynthetic process"/>
    <property type="evidence" value="ECO:0007669"/>
    <property type="project" value="TreeGrafter"/>
</dbReference>
<evidence type="ECO:0000256" key="11">
    <source>
        <dbReference type="ARBA" id="ARBA00023098"/>
    </source>
</evidence>
<dbReference type="PROSITE" id="PS50156">
    <property type="entry name" value="SSD"/>
    <property type="match status" value="1"/>
</dbReference>
<dbReference type="GO" id="GO:0008202">
    <property type="term" value="P:steroid metabolic process"/>
    <property type="evidence" value="ECO:0007669"/>
    <property type="project" value="UniProtKB-KW"/>
</dbReference>
<dbReference type="SUPFAM" id="SSF82866">
    <property type="entry name" value="Multidrug efflux transporter AcrB transmembrane domain"/>
    <property type="match status" value="1"/>
</dbReference>
<protein>
    <recommendedName>
        <fullName evidence="4">Sterol regulatory element-binding protein cleavage-activating protein</fullName>
    </recommendedName>
</protein>
<feature type="transmembrane region" description="Helical" evidence="17">
    <location>
        <begin position="284"/>
        <end position="304"/>
    </location>
</feature>
<accession>A0AAD4M8F5</accession>
<dbReference type="GO" id="GO:0032933">
    <property type="term" value="P:SREBP signaling pathway"/>
    <property type="evidence" value="ECO:0007669"/>
    <property type="project" value="InterPro"/>
</dbReference>
<keyword evidence="8" id="KW-0256">Endoplasmic reticulum</keyword>
<evidence type="ECO:0000256" key="14">
    <source>
        <dbReference type="ARBA" id="ARBA00023180"/>
    </source>
</evidence>
<dbReference type="InterPro" id="IPR015943">
    <property type="entry name" value="WD40/YVTN_repeat-like_dom_sf"/>
</dbReference>
<comment type="similarity">
    <text evidence="3">Belongs to the WD repeat SCAP family.</text>
</comment>
<dbReference type="Proteomes" id="UP001203297">
    <property type="component" value="Unassembled WGS sequence"/>
</dbReference>
<dbReference type="AlphaFoldDB" id="A0AAD4M8F5"/>
<feature type="domain" description="SSD" evidence="18">
    <location>
        <begin position="282"/>
        <end position="443"/>
    </location>
</feature>
<reference evidence="19" key="1">
    <citation type="journal article" date="2022" name="New Phytol.">
        <title>Evolutionary transition to the ectomycorrhizal habit in the genomes of a hyperdiverse lineage of mushroom-forming fungi.</title>
        <authorList>
            <person name="Looney B."/>
            <person name="Miyauchi S."/>
            <person name="Morin E."/>
            <person name="Drula E."/>
            <person name="Courty P.E."/>
            <person name="Kohler A."/>
            <person name="Kuo A."/>
            <person name="LaButti K."/>
            <person name="Pangilinan J."/>
            <person name="Lipzen A."/>
            <person name="Riley R."/>
            <person name="Andreopoulos W."/>
            <person name="He G."/>
            <person name="Johnson J."/>
            <person name="Nolan M."/>
            <person name="Tritt A."/>
            <person name="Barry K.W."/>
            <person name="Grigoriev I.V."/>
            <person name="Nagy L.G."/>
            <person name="Hibbett D."/>
            <person name="Henrissat B."/>
            <person name="Matheny P.B."/>
            <person name="Labbe J."/>
            <person name="Martin F.M."/>
        </authorList>
    </citation>
    <scope>NUCLEOTIDE SEQUENCE</scope>
    <source>
        <strain evidence="19">BPL690</strain>
    </source>
</reference>
<dbReference type="PANTHER" id="PTHR46378">
    <property type="entry name" value="STEROL REGULATORY ELEMENT-BINDING PROTEIN CLEAVAGE-ACTIVATING PROTEIN"/>
    <property type="match status" value="1"/>
</dbReference>
<dbReference type="Pfam" id="PF12349">
    <property type="entry name" value="Sterol-sensing"/>
    <property type="match status" value="1"/>
</dbReference>
<keyword evidence="10" id="KW-0333">Golgi apparatus</keyword>
<feature type="transmembrane region" description="Helical" evidence="17">
    <location>
        <begin position="612"/>
        <end position="632"/>
    </location>
</feature>
<dbReference type="EMBL" id="WTXG01000009">
    <property type="protein sequence ID" value="KAI0303498.1"/>
    <property type="molecule type" value="Genomic_DNA"/>
</dbReference>
<dbReference type="GO" id="GO:0032936">
    <property type="term" value="C:SREBP-SCAP complex"/>
    <property type="evidence" value="ECO:0007669"/>
    <property type="project" value="TreeGrafter"/>
</dbReference>
<evidence type="ECO:0000313" key="19">
    <source>
        <dbReference type="EMBL" id="KAI0303498.1"/>
    </source>
</evidence>
<comment type="caution">
    <text evidence="19">The sequence shown here is derived from an EMBL/GenBank/DDBJ whole genome shotgun (WGS) entry which is preliminary data.</text>
</comment>
<evidence type="ECO:0000256" key="6">
    <source>
        <dbReference type="ARBA" id="ARBA00022692"/>
    </source>
</evidence>
<organism evidence="19 20">
    <name type="scientific">Multifurca ochricompacta</name>
    <dbReference type="NCBI Taxonomy" id="376703"/>
    <lineage>
        <taxon>Eukaryota</taxon>
        <taxon>Fungi</taxon>
        <taxon>Dikarya</taxon>
        <taxon>Basidiomycota</taxon>
        <taxon>Agaricomycotina</taxon>
        <taxon>Agaricomycetes</taxon>
        <taxon>Russulales</taxon>
        <taxon>Russulaceae</taxon>
        <taxon>Multifurca</taxon>
    </lineage>
</organism>
<feature type="transmembrane region" description="Helical" evidence="17">
    <location>
        <begin position="498"/>
        <end position="517"/>
    </location>
</feature>
<dbReference type="GO" id="GO:0000139">
    <property type="term" value="C:Golgi membrane"/>
    <property type="evidence" value="ECO:0007669"/>
    <property type="project" value="UniProtKB-SubCell"/>
</dbReference>
<feature type="transmembrane region" description="Helical" evidence="17">
    <location>
        <begin position="394"/>
        <end position="411"/>
    </location>
</feature>
<feature type="transmembrane region" description="Helical" evidence="17">
    <location>
        <begin position="316"/>
        <end position="340"/>
    </location>
</feature>